<feature type="transmembrane region" description="Helical" evidence="1">
    <location>
        <begin position="9"/>
        <end position="29"/>
    </location>
</feature>
<dbReference type="SUPFAM" id="SSF103481">
    <property type="entry name" value="Multidrug resistance efflux transporter EmrE"/>
    <property type="match status" value="1"/>
</dbReference>
<feature type="transmembrane region" description="Helical" evidence="1">
    <location>
        <begin position="212"/>
        <end position="233"/>
    </location>
</feature>
<feature type="domain" description="EamA" evidence="2">
    <location>
        <begin position="152"/>
        <end position="286"/>
    </location>
</feature>
<feature type="transmembrane region" description="Helical" evidence="1">
    <location>
        <begin position="151"/>
        <end position="169"/>
    </location>
</feature>
<sequence length="310" mass="32864">MATLTLRQGYLAAFSAVVIWSGFMLVARAGGHSGLTPYDLLGLRLAIASLLLCVLGLPPRASWRDGRLWLLALIGCIGFCLLCYSAVQWVPAAHAALLIPGLQPFVMALLLLLSGQGWPPARQWPGYVLMALGVLLLALPLLQGLADGRQWLGDGLLLAASLLWALYGLLARRWQLPAWQLTAFVTLASAVLYLPVYLLWLPKGLGQLPLLTVAGLGLFHAVVPAIVGMLVYLRAVSVLGPARMSALMALIPVLTGVLAVPLLAEPLSPALAAALLCVSLGAWLVARSSSSARGPQLATVIHNKEQTCRT</sequence>
<comment type="caution">
    <text evidence="3">The sequence shown here is derived from an EMBL/GenBank/DDBJ whole genome shotgun (WGS) entry which is preliminary data.</text>
</comment>
<reference evidence="3" key="1">
    <citation type="submission" date="2024-06" db="EMBL/GenBank/DDBJ databases">
        <title>Genome sequence of Vogesella sp. MAHUQ-64.</title>
        <authorList>
            <person name="Huq M.A."/>
        </authorList>
    </citation>
    <scope>NUCLEOTIDE SEQUENCE</scope>
    <source>
        <strain evidence="3">MAHUQ-64</strain>
    </source>
</reference>
<keyword evidence="1" id="KW-0472">Membrane</keyword>
<dbReference type="Proteomes" id="UP001433638">
    <property type="component" value="Unassembled WGS sequence"/>
</dbReference>
<keyword evidence="1" id="KW-1133">Transmembrane helix</keyword>
<dbReference type="PANTHER" id="PTHR22911:SF137">
    <property type="entry name" value="SOLUTE CARRIER FAMILY 35 MEMBER G2-RELATED"/>
    <property type="match status" value="1"/>
</dbReference>
<evidence type="ECO:0000313" key="3">
    <source>
        <dbReference type="EMBL" id="MEQ6289876.1"/>
    </source>
</evidence>
<feature type="transmembrane region" description="Helical" evidence="1">
    <location>
        <begin position="270"/>
        <end position="286"/>
    </location>
</feature>
<dbReference type="InterPro" id="IPR037185">
    <property type="entry name" value="EmrE-like"/>
</dbReference>
<accession>A0ABV1M0X5</accession>
<dbReference type="EMBL" id="JBEFLD010000002">
    <property type="protein sequence ID" value="MEQ6289876.1"/>
    <property type="molecule type" value="Genomic_DNA"/>
</dbReference>
<gene>
    <name evidence="3" type="ORF">ABNW52_04525</name>
</gene>
<dbReference type="PANTHER" id="PTHR22911">
    <property type="entry name" value="ACYL-MALONYL CONDENSING ENZYME-RELATED"/>
    <property type="match status" value="1"/>
</dbReference>
<feature type="domain" description="EamA" evidence="2">
    <location>
        <begin position="9"/>
        <end position="138"/>
    </location>
</feature>
<dbReference type="RefSeq" id="WP_349584600.1">
    <property type="nucleotide sequence ID" value="NZ_JBEFLD010000002.1"/>
</dbReference>
<evidence type="ECO:0000256" key="1">
    <source>
        <dbReference type="SAM" id="Phobius"/>
    </source>
</evidence>
<keyword evidence="4" id="KW-1185">Reference proteome</keyword>
<evidence type="ECO:0000259" key="2">
    <source>
        <dbReference type="Pfam" id="PF00892"/>
    </source>
</evidence>
<proteinExistence type="predicted"/>
<feature type="transmembrane region" description="Helical" evidence="1">
    <location>
        <begin position="126"/>
        <end position="145"/>
    </location>
</feature>
<organism evidence="3 4">
    <name type="scientific">Vogesella oryzagri</name>
    <dbReference type="NCBI Taxonomy" id="3160864"/>
    <lineage>
        <taxon>Bacteria</taxon>
        <taxon>Pseudomonadati</taxon>
        <taxon>Pseudomonadota</taxon>
        <taxon>Betaproteobacteria</taxon>
        <taxon>Neisseriales</taxon>
        <taxon>Chromobacteriaceae</taxon>
        <taxon>Vogesella</taxon>
    </lineage>
</organism>
<feature type="transmembrane region" description="Helical" evidence="1">
    <location>
        <begin position="93"/>
        <end position="114"/>
    </location>
</feature>
<protein>
    <submittedName>
        <fullName evidence="3">DMT family transporter</fullName>
    </submittedName>
</protein>
<feature type="transmembrane region" description="Helical" evidence="1">
    <location>
        <begin position="245"/>
        <end position="264"/>
    </location>
</feature>
<name>A0ABV1M0X5_9NEIS</name>
<evidence type="ECO:0000313" key="4">
    <source>
        <dbReference type="Proteomes" id="UP001433638"/>
    </source>
</evidence>
<dbReference type="Pfam" id="PF00892">
    <property type="entry name" value="EamA"/>
    <property type="match status" value="2"/>
</dbReference>
<dbReference type="InterPro" id="IPR000620">
    <property type="entry name" value="EamA_dom"/>
</dbReference>
<feature type="transmembrane region" description="Helical" evidence="1">
    <location>
        <begin position="69"/>
        <end position="87"/>
    </location>
</feature>
<keyword evidence="1" id="KW-0812">Transmembrane</keyword>
<feature type="transmembrane region" description="Helical" evidence="1">
    <location>
        <begin position="181"/>
        <end position="200"/>
    </location>
</feature>
<feature type="transmembrane region" description="Helical" evidence="1">
    <location>
        <begin position="41"/>
        <end position="57"/>
    </location>
</feature>